<reference evidence="4" key="1">
    <citation type="submission" date="2021-01" db="EMBL/GenBank/DDBJ databases">
        <title>KCTC 19127 draft genome.</title>
        <authorList>
            <person name="An D."/>
        </authorList>
    </citation>
    <scope>NUCLEOTIDE SEQUENCE</scope>
    <source>
        <strain evidence="4">KCTC 19127</strain>
    </source>
</reference>
<accession>A0A939C6U5</accession>
<dbReference type="RefSeq" id="WP_205258538.1">
    <property type="nucleotide sequence ID" value="NZ_BAAAPV010000007.1"/>
</dbReference>
<dbReference type="CDD" id="cd03809">
    <property type="entry name" value="GT4_MtfB-like"/>
    <property type="match status" value="1"/>
</dbReference>
<organism evidence="4 5">
    <name type="scientific">Nakamurella flavida</name>
    <dbReference type="NCBI Taxonomy" id="363630"/>
    <lineage>
        <taxon>Bacteria</taxon>
        <taxon>Bacillati</taxon>
        <taxon>Actinomycetota</taxon>
        <taxon>Actinomycetes</taxon>
        <taxon>Nakamurellales</taxon>
        <taxon>Nakamurellaceae</taxon>
        <taxon>Nakamurella</taxon>
    </lineage>
</organism>
<evidence type="ECO:0000313" key="5">
    <source>
        <dbReference type="Proteomes" id="UP000663801"/>
    </source>
</evidence>
<dbReference type="EMBL" id="JAERWL010000018">
    <property type="protein sequence ID" value="MBM9478514.1"/>
    <property type="molecule type" value="Genomic_DNA"/>
</dbReference>
<keyword evidence="2" id="KW-0808">Transferase</keyword>
<feature type="domain" description="Glycosyltransferase subfamily 4-like N-terminal" evidence="3">
    <location>
        <begin position="25"/>
        <end position="180"/>
    </location>
</feature>
<dbReference type="SUPFAM" id="SSF53756">
    <property type="entry name" value="UDP-Glycosyltransferase/glycogen phosphorylase"/>
    <property type="match status" value="1"/>
</dbReference>
<comment type="caution">
    <text evidence="4">The sequence shown here is derived from an EMBL/GenBank/DDBJ whole genome shotgun (WGS) entry which is preliminary data.</text>
</comment>
<protein>
    <submittedName>
        <fullName evidence="4">Glycosyltransferase family 4 protein</fullName>
    </submittedName>
</protein>
<gene>
    <name evidence="4" type="ORF">JL107_18845</name>
</gene>
<dbReference type="Pfam" id="PF13579">
    <property type="entry name" value="Glyco_trans_4_4"/>
    <property type="match status" value="1"/>
</dbReference>
<evidence type="ECO:0000256" key="2">
    <source>
        <dbReference type="ARBA" id="ARBA00022679"/>
    </source>
</evidence>
<dbReference type="PANTHER" id="PTHR46401:SF2">
    <property type="entry name" value="GLYCOSYLTRANSFERASE WBBK-RELATED"/>
    <property type="match status" value="1"/>
</dbReference>
<evidence type="ECO:0000256" key="1">
    <source>
        <dbReference type="ARBA" id="ARBA00022676"/>
    </source>
</evidence>
<proteinExistence type="predicted"/>
<dbReference type="InterPro" id="IPR028098">
    <property type="entry name" value="Glyco_trans_4-like_N"/>
</dbReference>
<keyword evidence="1" id="KW-0328">Glycosyltransferase</keyword>
<dbReference type="GO" id="GO:0016757">
    <property type="term" value="F:glycosyltransferase activity"/>
    <property type="evidence" value="ECO:0007669"/>
    <property type="project" value="UniProtKB-KW"/>
</dbReference>
<dbReference type="PANTHER" id="PTHR46401">
    <property type="entry name" value="GLYCOSYLTRANSFERASE WBBK-RELATED"/>
    <property type="match status" value="1"/>
</dbReference>
<dbReference type="Pfam" id="PF13692">
    <property type="entry name" value="Glyco_trans_1_4"/>
    <property type="match status" value="1"/>
</dbReference>
<dbReference type="GO" id="GO:0009103">
    <property type="term" value="P:lipopolysaccharide biosynthetic process"/>
    <property type="evidence" value="ECO:0007669"/>
    <property type="project" value="TreeGrafter"/>
</dbReference>
<keyword evidence="5" id="KW-1185">Reference proteome</keyword>
<dbReference type="Proteomes" id="UP000663801">
    <property type="component" value="Unassembled WGS sequence"/>
</dbReference>
<dbReference type="Gene3D" id="3.40.50.2000">
    <property type="entry name" value="Glycogen Phosphorylase B"/>
    <property type="match status" value="2"/>
</dbReference>
<evidence type="ECO:0000259" key="3">
    <source>
        <dbReference type="Pfam" id="PF13579"/>
    </source>
</evidence>
<evidence type="ECO:0000313" key="4">
    <source>
        <dbReference type="EMBL" id="MBM9478514.1"/>
    </source>
</evidence>
<name>A0A939C6U5_9ACTN</name>
<dbReference type="AlphaFoldDB" id="A0A939C6U5"/>
<sequence>MSRAAGAHDELAVWLDGTPLLGVRTGIGRYTEHLLVALVDEPDIRPAVTAFTARGAGALAAAVPAGVRSRALPVPARLLRAAWSRAEHPAVRRFAPVARVFHATNFVLPPTGRAAGVVTVHDLAYLRMPDTVDAGSRALVDLVPRSLARAAVVCTPSQVVADQVLEAYRPLVKDIVVTPLGVTPAWSRARPPDAAARRRLGLPEDYLLFVGTREPRKDLATLLAAHALLRAEIGSAAPDLVLVGPAGWGAGQAPQPGVVVFGYLAQDDLPVVVAGARALVLPSRDEGFGLPALEALATGTAVVISDIPTLLEVTGGHAASFPVGDAAELAAVLAALPAADPTSAAARARRAFAAAFTWQRCARTTAEAYRRAAG</sequence>